<comment type="caution">
    <text evidence="2">The sequence shown here is derived from an EMBL/GenBank/DDBJ whole genome shotgun (WGS) entry which is preliminary data.</text>
</comment>
<organism evidence="2 3">
    <name type="scientific">Desulfolutivibrio sulfodismutans</name>
    <dbReference type="NCBI Taxonomy" id="63561"/>
    <lineage>
        <taxon>Bacteria</taxon>
        <taxon>Pseudomonadati</taxon>
        <taxon>Thermodesulfobacteriota</taxon>
        <taxon>Desulfovibrionia</taxon>
        <taxon>Desulfovibrionales</taxon>
        <taxon>Desulfovibrionaceae</taxon>
        <taxon>Desulfolutivibrio</taxon>
    </lineage>
</organism>
<sequence>MRKTLALLCLLVLTGGIMGQTGTSDQAAHFTFGTTRFLAEKNIGPQGGRLEIQGSGSPLEGMILEIPAGALDQEVIVRVGCNDGTLSLPAGIPSGMAAVIEFGQAPSLAQPATIIVPFDAKKTGGPVQGYTINDQGGLDLLMLARLDRTAGQAAFHAFRSLTMTWVYLEM</sequence>
<proteinExistence type="predicted"/>
<gene>
    <name evidence="2" type="ORF">G3N56_08640</name>
</gene>
<keyword evidence="1" id="KW-0732">Signal</keyword>
<reference evidence="2 3" key="1">
    <citation type="submission" date="2020-02" db="EMBL/GenBank/DDBJ databases">
        <title>Comparative genomics of sulfur disproportionating microorganisms.</title>
        <authorList>
            <person name="Ward L.M."/>
            <person name="Bertran E."/>
            <person name="Johnston D.T."/>
        </authorList>
    </citation>
    <scope>NUCLEOTIDE SEQUENCE [LARGE SCALE GENOMIC DNA]</scope>
    <source>
        <strain evidence="2 3">DSM 3696</strain>
    </source>
</reference>
<keyword evidence="3" id="KW-1185">Reference proteome</keyword>
<protein>
    <submittedName>
        <fullName evidence="2">Uncharacterized protein</fullName>
    </submittedName>
</protein>
<dbReference type="AlphaFoldDB" id="A0A7K3NNN7"/>
<evidence type="ECO:0000256" key="1">
    <source>
        <dbReference type="SAM" id="SignalP"/>
    </source>
</evidence>
<evidence type="ECO:0000313" key="3">
    <source>
        <dbReference type="Proteomes" id="UP000469724"/>
    </source>
</evidence>
<dbReference type="RefSeq" id="WP_163301857.1">
    <property type="nucleotide sequence ID" value="NZ_JAAGRQ010000028.1"/>
</dbReference>
<accession>A0A7K3NNN7</accession>
<dbReference type="Proteomes" id="UP000469724">
    <property type="component" value="Unassembled WGS sequence"/>
</dbReference>
<feature type="signal peptide" evidence="1">
    <location>
        <begin position="1"/>
        <end position="19"/>
    </location>
</feature>
<name>A0A7K3NNN7_9BACT</name>
<dbReference type="EMBL" id="JAAGRQ010000028">
    <property type="protein sequence ID" value="NDY56809.1"/>
    <property type="molecule type" value="Genomic_DNA"/>
</dbReference>
<evidence type="ECO:0000313" key="2">
    <source>
        <dbReference type="EMBL" id="NDY56809.1"/>
    </source>
</evidence>
<feature type="chain" id="PRO_5029890894" evidence="1">
    <location>
        <begin position="20"/>
        <end position="170"/>
    </location>
</feature>